<dbReference type="InterPro" id="IPR051070">
    <property type="entry name" value="NF-kappa-B_inhibitor"/>
</dbReference>
<dbReference type="OrthoDB" id="10254947at2759"/>
<evidence type="ECO:0000256" key="9">
    <source>
        <dbReference type="SAM" id="MobiDB-lite"/>
    </source>
</evidence>
<keyword evidence="5" id="KW-0800">Toxin</keyword>
<dbReference type="PROSITE" id="PS50297">
    <property type="entry name" value="ANK_REP_REGION"/>
    <property type="match status" value="2"/>
</dbReference>
<dbReference type="GO" id="GO:0044218">
    <property type="term" value="C:other organism cell membrane"/>
    <property type="evidence" value="ECO:0007669"/>
    <property type="project" value="UniProtKB-KW"/>
</dbReference>
<dbReference type="Pfam" id="PF00023">
    <property type="entry name" value="Ank"/>
    <property type="match status" value="1"/>
</dbReference>
<sequence length="346" mass="37240">MADNRTKRSATKSTAQPMAAKSDTQKWNIPPQQRPLSSSSSTTPSAPLISSKTSAAIDALFDSGYDSQTVSKSSIDFDADFDSKCVISDAKSTSSMSATTTTSVADIDRKSAEHKWSDSGVSIATDSGLNLDEEFADQSAYDGDDSAGGLVGRSGGAVSLREAFTPDQDGDTYLHLAIIQGLADVAYALIRMAPDPDFLDATNHLSQTPLHLAALTGQSHIVRRLVISGATVDLRDRHGNTALHIACAQSDYTAVCQLISPIRDRELHSAHVVNYTVDSQHLPVHYLELRNYEGETSLHLAAYHKNKNIIELLVKCGVDVNAQVVNLSYALLCGSISGEWVLWWVS</sequence>
<dbReference type="GO" id="GO:0051059">
    <property type="term" value="F:NF-kappaB binding"/>
    <property type="evidence" value="ECO:0007669"/>
    <property type="project" value="TreeGrafter"/>
</dbReference>
<keyword evidence="4" id="KW-0677">Repeat</keyword>
<evidence type="ECO:0000256" key="7">
    <source>
        <dbReference type="ARBA" id="ARBA00023298"/>
    </source>
</evidence>
<feature type="repeat" description="ANK" evidence="8">
    <location>
        <begin position="205"/>
        <end position="237"/>
    </location>
</feature>
<gene>
    <name evidence="10" type="ORF">ONB1V03_LOCUS11119</name>
</gene>
<organism evidence="10">
    <name type="scientific">Oppiella nova</name>
    <dbReference type="NCBI Taxonomy" id="334625"/>
    <lineage>
        <taxon>Eukaryota</taxon>
        <taxon>Metazoa</taxon>
        <taxon>Ecdysozoa</taxon>
        <taxon>Arthropoda</taxon>
        <taxon>Chelicerata</taxon>
        <taxon>Arachnida</taxon>
        <taxon>Acari</taxon>
        <taxon>Acariformes</taxon>
        <taxon>Sarcoptiformes</taxon>
        <taxon>Oribatida</taxon>
        <taxon>Brachypylina</taxon>
        <taxon>Oppioidea</taxon>
        <taxon>Oppiidae</taxon>
        <taxon>Oppiella</taxon>
    </lineage>
</organism>
<feature type="repeat" description="ANK" evidence="8">
    <location>
        <begin position="169"/>
        <end position="201"/>
    </location>
</feature>
<dbReference type="InterPro" id="IPR002110">
    <property type="entry name" value="Ankyrin_rpt"/>
</dbReference>
<dbReference type="Proteomes" id="UP000728032">
    <property type="component" value="Unassembled WGS sequence"/>
</dbReference>
<dbReference type="PROSITE" id="PS50088">
    <property type="entry name" value="ANK_REPEAT"/>
    <property type="match status" value="3"/>
</dbReference>
<keyword evidence="3" id="KW-1052">Target cell membrane</keyword>
<dbReference type="InterPro" id="IPR036770">
    <property type="entry name" value="Ankyrin_rpt-contain_sf"/>
</dbReference>
<protein>
    <submittedName>
        <fullName evidence="10">Uncharacterized protein</fullName>
    </submittedName>
</protein>
<evidence type="ECO:0000256" key="3">
    <source>
        <dbReference type="ARBA" id="ARBA00022537"/>
    </source>
</evidence>
<dbReference type="PANTHER" id="PTHR46680">
    <property type="entry name" value="NF-KAPPA-B INHIBITOR ALPHA"/>
    <property type="match status" value="1"/>
</dbReference>
<evidence type="ECO:0000256" key="8">
    <source>
        <dbReference type="PROSITE-ProRule" id="PRU00023"/>
    </source>
</evidence>
<dbReference type="GO" id="GO:0006887">
    <property type="term" value="P:exocytosis"/>
    <property type="evidence" value="ECO:0007669"/>
    <property type="project" value="UniProtKB-KW"/>
</dbReference>
<dbReference type="PRINTS" id="PR01415">
    <property type="entry name" value="ANKYRIN"/>
</dbReference>
<dbReference type="GO" id="GO:0071356">
    <property type="term" value="P:cellular response to tumor necrosis factor"/>
    <property type="evidence" value="ECO:0007669"/>
    <property type="project" value="TreeGrafter"/>
</dbReference>
<feature type="non-terminal residue" evidence="10">
    <location>
        <position position="346"/>
    </location>
</feature>
<keyword evidence="7" id="KW-1053">Target membrane</keyword>
<keyword evidence="5" id="KW-0638">Presynaptic neurotoxin</keyword>
<name>A0A7R9QRH4_9ACAR</name>
<keyword evidence="11" id="KW-1185">Reference proteome</keyword>
<keyword evidence="2" id="KW-0268">Exocytosis</keyword>
<dbReference type="Gene3D" id="1.25.40.20">
    <property type="entry name" value="Ankyrin repeat-containing domain"/>
    <property type="match status" value="1"/>
</dbReference>
<comment type="subcellular location">
    <subcellularLocation>
        <location evidence="1">Target cell membrane</location>
    </subcellularLocation>
</comment>
<dbReference type="AlphaFoldDB" id="A0A7R9QRH4"/>
<evidence type="ECO:0000256" key="6">
    <source>
        <dbReference type="ARBA" id="ARBA00023043"/>
    </source>
</evidence>
<dbReference type="EMBL" id="CAJPVJ010008026">
    <property type="protein sequence ID" value="CAG2171659.1"/>
    <property type="molecule type" value="Genomic_DNA"/>
</dbReference>
<evidence type="ECO:0000256" key="5">
    <source>
        <dbReference type="ARBA" id="ARBA00023028"/>
    </source>
</evidence>
<keyword evidence="5" id="KW-0528">Neurotoxin</keyword>
<proteinExistence type="predicted"/>
<dbReference type="SUPFAM" id="SSF48403">
    <property type="entry name" value="Ankyrin repeat"/>
    <property type="match status" value="1"/>
</dbReference>
<dbReference type="PANTHER" id="PTHR46680:SF3">
    <property type="entry name" value="NF-KAPPA-B INHIBITOR CACTUS"/>
    <property type="match status" value="1"/>
</dbReference>
<dbReference type="SMART" id="SM00248">
    <property type="entry name" value="ANK"/>
    <property type="match status" value="4"/>
</dbReference>
<evidence type="ECO:0000256" key="1">
    <source>
        <dbReference type="ARBA" id="ARBA00004175"/>
    </source>
</evidence>
<feature type="region of interest" description="Disordered" evidence="9">
    <location>
        <begin position="1"/>
        <end position="49"/>
    </location>
</feature>
<reference evidence="10" key="1">
    <citation type="submission" date="2020-11" db="EMBL/GenBank/DDBJ databases">
        <authorList>
            <person name="Tran Van P."/>
        </authorList>
    </citation>
    <scope>NUCLEOTIDE SEQUENCE</scope>
</reference>
<feature type="repeat" description="ANK" evidence="8">
    <location>
        <begin position="293"/>
        <end position="325"/>
    </location>
</feature>
<evidence type="ECO:0000256" key="2">
    <source>
        <dbReference type="ARBA" id="ARBA00022483"/>
    </source>
</evidence>
<evidence type="ECO:0000313" key="11">
    <source>
        <dbReference type="Proteomes" id="UP000728032"/>
    </source>
</evidence>
<keyword evidence="7" id="KW-0472">Membrane</keyword>
<evidence type="ECO:0000313" key="10">
    <source>
        <dbReference type="EMBL" id="CAD7654472.1"/>
    </source>
</evidence>
<dbReference type="GO" id="GO:0044231">
    <property type="term" value="C:host cell presynaptic membrane"/>
    <property type="evidence" value="ECO:0007669"/>
    <property type="project" value="UniProtKB-KW"/>
</dbReference>
<keyword evidence="6 8" id="KW-0040">ANK repeat</keyword>
<accession>A0A7R9QRH4</accession>
<dbReference type="GO" id="GO:0005829">
    <property type="term" value="C:cytosol"/>
    <property type="evidence" value="ECO:0007669"/>
    <property type="project" value="TreeGrafter"/>
</dbReference>
<feature type="compositionally biased region" description="Low complexity" evidence="9">
    <location>
        <begin position="29"/>
        <end position="49"/>
    </location>
</feature>
<dbReference type="EMBL" id="OC922851">
    <property type="protein sequence ID" value="CAD7654472.1"/>
    <property type="molecule type" value="Genomic_DNA"/>
</dbReference>
<evidence type="ECO:0000256" key="4">
    <source>
        <dbReference type="ARBA" id="ARBA00022737"/>
    </source>
</evidence>
<dbReference type="Pfam" id="PF12796">
    <property type="entry name" value="Ank_2"/>
    <property type="match status" value="1"/>
</dbReference>